<organism evidence="1 2">
    <name type="scientific">Racocetra persica</name>
    <dbReference type="NCBI Taxonomy" id="160502"/>
    <lineage>
        <taxon>Eukaryota</taxon>
        <taxon>Fungi</taxon>
        <taxon>Fungi incertae sedis</taxon>
        <taxon>Mucoromycota</taxon>
        <taxon>Glomeromycotina</taxon>
        <taxon>Glomeromycetes</taxon>
        <taxon>Diversisporales</taxon>
        <taxon>Gigasporaceae</taxon>
        <taxon>Racocetra</taxon>
    </lineage>
</organism>
<dbReference type="Proteomes" id="UP000789920">
    <property type="component" value="Unassembled WGS sequence"/>
</dbReference>
<sequence>AMNTELQMQKVKQALEQIRQEKTIAKQSEEHSILDEKEK</sequence>
<reference evidence="1" key="1">
    <citation type="submission" date="2021-06" db="EMBL/GenBank/DDBJ databases">
        <authorList>
            <person name="Kallberg Y."/>
            <person name="Tangrot J."/>
            <person name="Rosling A."/>
        </authorList>
    </citation>
    <scope>NUCLEOTIDE SEQUENCE</scope>
    <source>
        <strain evidence="1">MA461A</strain>
    </source>
</reference>
<accession>A0ACA9SN55</accession>
<keyword evidence="2" id="KW-1185">Reference proteome</keyword>
<name>A0ACA9SN55_9GLOM</name>
<feature type="non-terminal residue" evidence="1">
    <location>
        <position position="1"/>
    </location>
</feature>
<protein>
    <submittedName>
        <fullName evidence="1">3652_t:CDS:1</fullName>
    </submittedName>
</protein>
<evidence type="ECO:0000313" key="1">
    <source>
        <dbReference type="EMBL" id="CAG8843074.1"/>
    </source>
</evidence>
<proteinExistence type="predicted"/>
<dbReference type="EMBL" id="CAJVQC010136813">
    <property type="protein sequence ID" value="CAG8843074.1"/>
    <property type="molecule type" value="Genomic_DNA"/>
</dbReference>
<evidence type="ECO:0000313" key="2">
    <source>
        <dbReference type="Proteomes" id="UP000789920"/>
    </source>
</evidence>
<gene>
    <name evidence="1" type="ORF">RPERSI_LOCUS32600</name>
</gene>
<comment type="caution">
    <text evidence="1">The sequence shown here is derived from an EMBL/GenBank/DDBJ whole genome shotgun (WGS) entry which is preliminary data.</text>
</comment>